<gene>
    <name evidence="3" type="ORF">S06H3_01114</name>
</gene>
<dbReference type="SUPFAM" id="SSF53474">
    <property type="entry name" value="alpha/beta-Hydrolases"/>
    <property type="match status" value="1"/>
</dbReference>
<evidence type="ECO:0000259" key="2">
    <source>
        <dbReference type="Pfam" id="PF12146"/>
    </source>
</evidence>
<dbReference type="Gene3D" id="3.40.50.1820">
    <property type="entry name" value="alpha/beta hydrolase"/>
    <property type="match status" value="1"/>
</dbReference>
<evidence type="ECO:0000256" key="1">
    <source>
        <dbReference type="SAM" id="Phobius"/>
    </source>
</evidence>
<feature type="transmembrane region" description="Helical" evidence="1">
    <location>
        <begin position="466"/>
        <end position="487"/>
    </location>
</feature>
<dbReference type="EMBL" id="BARV01000258">
    <property type="protein sequence ID" value="GAH95859.1"/>
    <property type="molecule type" value="Genomic_DNA"/>
</dbReference>
<dbReference type="InterPro" id="IPR051044">
    <property type="entry name" value="MAG_DAG_Lipase"/>
</dbReference>
<dbReference type="InterPro" id="IPR029058">
    <property type="entry name" value="AB_hydrolase_fold"/>
</dbReference>
<sequence>MSWFKEKENLYKFLVIFGVVMCVLPITTQVISDYRLRDNQTIIFTDLNGNSIFNKYYPGDRNFGVMIFHGMGNDQTSFDLYTSQFSQQGFHVFGTDFSGHGRSSGLIPSGNNSANELALQVLRAKTEFKEVSGLEDSEIFMLGHSMGARGVMKSTTIDSNPVNGCILLGPTLHVSDNNETSSWVDELGPTNPLTNILIVTGAWEDVAPPPEAMNLYYKLSNETDIIKPQSTYRLTPEGLVKEITILKYLTHTHETMSIRSVMWIANWIERIAQDKHPSNPLITPEEYEQWLIAFDFQDFRIWLLLMELGGIFVALIFGTKLLTIKQKVLSVIVKEEKEVVDQQSETPELAITNIRKFIGYKLLIWLGAVVIALILALNLANLPNGIPYFTLLFICPISGYGFMMLILYSIDKMPGLVGKWRPKIKQIKENMNWRIILFGLVVFGIITAVFTYFISSSLYHVFPMNIRLLWLVIFTVLAVPGFYFLQIETKLIRNYSEVKDYHTKLNSIAFLAPFIIGSLYILLSGTIIYFVDALNDLMILSVIILVGNLMQRIWKKPFLTALLQSF</sequence>
<feature type="transmembrane region" description="Helical" evidence="1">
    <location>
        <begin position="12"/>
        <end position="31"/>
    </location>
</feature>
<protein>
    <recommendedName>
        <fullName evidence="2">Serine aminopeptidase S33 domain-containing protein</fullName>
    </recommendedName>
</protein>
<feature type="transmembrane region" description="Helical" evidence="1">
    <location>
        <begin position="431"/>
        <end position="454"/>
    </location>
</feature>
<keyword evidence="1" id="KW-0812">Transmembrane</keyword>
<organism evidence="3">
    <name type="scientific">marine sediment metagenome</name>
    <dbReference type="NCBI Taxonomy" id="412755"/>
    <lineage>
        <taxon>unclassified sequences</taxon>
        <taxon>metagenomes</taxon>
        <taxon>ecological metagenomes</taxon>
    </lineage>
</organism>
<feature type="transmembrane region" description="Helical" evidence="1">
    <location>
        <begin position="386"/>
        <end position="410"/>
    </location>
</feature>
<keyword evidence="1" id="KW-0472">Membrane</keyword>
<accession>X1L097</accession>
<evidence type="ECO:0000313" key="3">
    <source>
        <dbReference type="EMBL" id="GAH95859.1"/>
    </source>
</evidence>
<name>X1L097_9ZZZZ</name>
<keyword evidence="1" id="KW-1133">Transmembrane helix</keyword>
<comment type="caution">
    <text evidence="3">The sequence shown here is derived from an EMBL/GenBank/DDBJ whole genome shotgun (WGS) entry which is preliminary data.</text>
</comment>
<dbReference type="PANTHER" id="PTHR11614">
    <property type="entry name" value="PHOSPHOLIPASE-RELATED"/>
    <property type="match status" value="1"/>
</dbReference>
<dbReference type="Pfam" id="PF12146">
    <property type="entry name" value="Hydrolase_4"/>
    <property type="match status" value="1"/>
</dbReference>
<dbReference type="AlphaFoldDB" id="X1L097"/>
<feature type="transmembrane region" description="Helical" evidence="1">
    <location>
        <begin position="362"/>
        <end position="380"/>
    </location>
</feature>
<feature type="transmembrane region" description="Helical" evidence="1">
    <location>
        <begin position="299"/>
        <end position="317"/>
    </location>
</feature>
<feature type="domain" description="Serine aminopeptidase S33" evidence="2">
    <location>
        <begin position="65"/>
        <end position="183"/>
    </location>
</feature>
<feature type="transmembrane region" description="Helical" evidence="1">
    <location>
        <begin position="508"/>
        <end position="531"/>
    </location>
</feature>
<proteinExistence type="predicted"/>
<feature type="non-terminal residue" evidence="3">
    <location>
        <position position="566"/>
    </location>
</feature>
<reference evidence="3" key="1">
    <citation type="journal article" date="2014" name="Front. Microbiol.">
        <title>High frequency of phylogenetically diverse reductive dehalogenase-homologous genes in deep subseafloor sedimentary metagenomes.</title>
        <authorList>
            <person name="Kawai M."/>
            <person name="Futagami T."/>
            <person name="Toyoda A."/>
            <person name="Takaki Y."/>
            <person name="Nishi S."/>
            <person name="Hori S."/>
            <person name="Arai W."/>
            <person name="Tsubouchi T."/>
            <person name="Morono Y."/>
            <person name="Uchiyama I."/>
            <person name="Ito T."/>
            <person name="Fujiyama A."/>
            <person name="Inagaki F."/>
            <person name="Takami H."/>
        </authorList>
    </citation>
    <scope>NUCLEOTIDE SEQUENCE</scope>
    <source>
        <strain evidence="3">Expedition CK06-06</strain>
    </source>
</reference>
<dbReference type="InterPro" id="IPR022742">
    <property type="entry name" value="Hydrolase_4"/>
</dbReference>